<evidence type="ECO:0000313" key="1">
    <source>
        <dbReference type="EMBL" id="CUS32264.1"/>
    </source>
</evidence>
<evidence type="ECO:0000313" key="2">
    <source>
        <dbReference type="Proteomes" id="UP000199032"/>
    </source>
</evidence>
<proteinExistence type="predicted"/>
<reference evidence="1 2" key="1">
    <citation type="submission" date="2015-10" db="EMBL/GenBank/DDBJ databases">
        <authorList>
            <person name="Gilbert D.G."/>
        </authorList>
    </citation>
    <scope>NUCLEOTIDE SEQUENCE [LARGE SCALE GENOMIC DNA]</scope>
    <source>
        <strain evidence="1">COMA1</strain>
    </source>
</reference>
<protein>
    <submittedName>
        <fullName evidence="1">Uncharacterized protein</fullName>
    </submittedName>
</protein>
<sequence length="81" mass="8957">MLVESLICEFGASITPVSKEIILYHRVLLTVKDQFLERSKEDDEDRGTRSAYVCIGCSLDRGCRSAFGSTPGASDIREGRT</sequence>
<dbReference type="AlphaFoldDB" id="A0A0S4L6R8"/>
<name>A0A0S4L6R8_9BACT</name>
<accession>A0A0S4L6R8</accession>
<organism evidence="1 2">
    <name type="scientific">Candidatus Nitrospira nitrosa</name>
    <dbReference type="NCBI Taxonomy" id="1742972"/>
    <lineage>
        <taxon>Bacteria</taxon>
        <taxon>Pseudomonadati</taxon>
        <taxon>Nitrospirota</taxon>
        <taxon>Nitrospiria</taxon>
        <taxon>Nitrospirales</taxon>
        <taxon>Nitrospiraceae</taxon>
        <taxon>Nitrospira</taxon>
    </lineage>
</organism>
<dbReference type="Proteomes" id="UP000199032">
    <property type="component" value="Unassembled WGS sequence"/>
</dbReference>
<gene>
    <name evidence="1" type="ORF">COMA1_10537</name>
</gene>
<keyword evidence="2" id="KW-1185">Reference proteome</keyword>
<dbReference type="STRING" id="1742972.COMA1_10537"/>
<dbReference type="EMBL" id="CZQA01000001">
    <property type="protein sequence ID" value="CUS32264.1"/>
    <property type="molecule type" value="Genomic_DNA"/>
</dbReference>